<evidence type="ECO:0000313" key="4">
    <source>
        <dbReference type="Proteomes" id="UP000184330"/>
    </source>
</evidence>
<dbReference type="EMBL" id="FJOG01000018">
    <property type="protein sequence ID" value="CZR61251.1"/>
    <property type="molecule type" value="Genomic_DNA"/>
</dbReference>
<feature type="compositionally biased region" description="Pro residues" evidence="1">
    <location>
        <begin position="30"/>
        <end position="39"/>
    </location>
</feature>
<protein>
    <submittedName>
        <fullName evidence="3">Uncharacterized protein</fullName>
    </submittedName>
</protein>
<feature type="region of interest" description="Disordered" evidence="1">
    <location>
        <begin position="29"/>
        <end position="57"/>
    </location>
</feature>
<keyword evidence="2" id="KW-0732">Signal</keyword>
<accession>A0A1L7X8B1</accession>
<feature type="chain" id="PRO_5009875238" evidence="2">
    <location>
        <begin position="28"/>
        <end position="320"/>
    </location>
</feature>
<organism evidence="3 4">
    <name type="scientific">Phialocephala subalpina</name>
    <dbReference type="NCBI Taxonomy" id="576137"/>
    <lineage>
        <taxon>Eukaryota</taxon>
        <taxon>Fungi</taxon>
        <taxon>Dikarya</taxon>
        <taxon>Ascomycota</taxon>
        <taxon>Pezizomycotina</taxon>
        <taxon>Leotiomycetes</taxon>
        <taxon>Helotiales</taxon>
        <taxon>Mollisiaceae</taxon>
        <taxon>Phialocephala</taxon>
        <taxon>Phialocephala fortinii species complex</taxon>
    </lineage>
</organism>
<gene>
    <name evidence="3" type="ORF">PAC_11147</name>
</gene>
<feature type="signal peptide" evidence="2">
    <location>
        <begin position="1"/>
        <end position="27"/>
    </location>
</feature>
<name>A0A1L7X8B1_9HELO</name>
<proteinExistence type="predicted"/>
<evidence type="ECO:0000256" key="2">
    <source>
        <dbReference type="SAM" id="SignalP"/>
    </source>
</evidence>
<evidence type="ECO:0000256" key="1">
    <source>
        <dbReference type="SAM" id="MobiDB-lite"/>
    </source>
</evidence>
<sequence length="320" mass="36158">MLQSPAEIISAAAIGLALLVLIRLLQQPAHEPPPRPPRAPSSSSSPSPQPSPLLPPTGIPYNEETIVGLITEWYSLLISLAYLHPTQVVYPPHNINERLCKSLGIDDVIISLMKKIPYIDGPYANVQKREGLDEGETVYGCHLFPGSMGYSFLRDDDIVKSRDPENDGVGGVRLNYLLSHDVALSHCLRDGMILILDTKANTVRVLDNNDGFDNPDDFVLEIPSEPDHYRNCHPQDAPSYFRQLIEKVRSLQLIPNGPSRSDKEFYGYNTGFEDRDEAKKILTEQYGWPDDFRQEGWARDAEDIWDQIQRDVWDKIQHES</sequence>
<keyword evidence="4" id="KW-1185">Reference proteome</keyword>
<reference evidence="3 4" key="1">
    <citation type="submission" date="2016-03" db="EMBL/GenBank/DDBJ databases">
        <authorList>
            <person name="Ploux O."/>
        </authorList>
    </citation>
    <scope>NUCLEOTIDE SEQUENCE [LARGE SCALE GENOMIC DNA]</scope>
    <source>
        <strain evidence="3 4">UAMH 11012</strain>
    </source>
</reference>
<dbReference type="Proteomes" id="UP000184330">
    <property type="component" value="Unassembled WGS sequence"/>
</dbReference>
<dbReference type="OrthoDB" id="5343383at2759"/>
<evidence type="ECO:0000313" key="3">
    <source>
        <dbReference type="EMBL" id="CZR61251.1"/>
    </source>
</evidence>
<dbReference type="AlphaFoldDB" id="A0A1L7X8B1"/>
<feature type="compositionally biased region" description="Pro residues" evidence="1">
    <location>
        <begin position="47"/>
        <end position="57"/>
    </location>
</feature>